<keyword evidence="1" id="KW-0732">Signal</keyword>
<evidence type="ECO:0000313" key="2">
    <source>
        <dbReference type="EMBL" id="SFC99654.1"/>
    </source>
</evidence>
<gene>
    <name evidence="2" type="ORF">SAMN04487968_11926</name>
</gene>
<keyword evidence="3" id="KW-1185">Reference proteome</keyword>
<dbReference type="InterPro" id="IPR021522">
    <property type="entry name" value="MctB"/>
</dbReference>
<organism evidence="2 3">
    <name type="scientific">Nocardioides terrae</name>
    <dbReference type="NCBI Taxonomy" id="574651"/>
    <lineage>
        <taxon>Bacteria</taxon>
        <taxon>Bacillati</taxon>
        <taxon>Actinomycetota</taxon>
        <taxon>Actinomycetes</taxon>
        <taxon>Propionibacteriales</taxon>
        <taxon>Nocardioidaceae</taxon>
        <taxon>Nocardioides</taxon>
    </lineage>
</organism>
<dbReference type="AlphaFoldDB" id="A0A1I1NPP6"/>
<dbReference type="OrthoDB" id="3782068at2"/>
<evidence type="ECO:0000313" key="3">
    <source>
        <dbReference type="Proteomes" id="UP000198832"/>
    </source>
</evidence>
<evidence type="ECO:0000256" key="1">
    <source>
        <dbReference type="SAM" id="SignalP"/>
    </source>
</evidence>
<protein>
    <submittedName>
        <fullName evidence="2">Copper transport outer membrane protein, MctB</fullName>
    </submittedName>
</protein>
<name>A0A1I1NPP6_9ACTN</name>
<proteinExistence type="predicted"/>
<dbReference type="GO" id="GO:0055070">
    <property type="term" value="P:copper ion homeostasis"/>
    <property type="evidence" value="ECO:0007669"/>
    <property type="project" value="InterPro"/>
</dbReference>
<dbReference type="RefSeq" id="WP_091126508.1">
    <property type="nucleotide sequence ID" value="NZ_FOLB01000019.1"/>
</dbReference>
<sequence>MRRLLPALGVLFALAAGIALGAGPLDDGRGDAASTGHASPRRATAFDEGFVAAAAPSLYGRRLAGQTVSVLTTPGVSPAAAKALVDQIVAAGGAVVTEDRLTDGLTAPGQKTLVDTMGSQLAAQLGPQVPALADTTLTTYPRMGHLLGVAFGTTGAPAPPGAPASTVRESLKAAKLIEAVGDQPADAGVAPLVLVVVGDDLDDAIANGLVQGLAAQTHGVVVAGRSRNRDIASLRDGKAAVATVDGVETAAGRVAAVLALVRQVTGGNGSFGASGIDGPAPLG</sequence>
<feature type="chain" id="PRO_5039135678" evidence="1">
    <location>
        <begin position="22"/>
        <end position="283"/>
    </location>
</feature>
<accession>A0A1I1NPP6</accession>
<dbReference type="Pfam" id="PF11382">
    <property type="entry name" value="MctB"/>
    <property type="match status" value="1"/>
</dbReference>
<dbReference type="GO" id="GO:0016020">
    <property type="term" value="C:membrane"/>
    <property type="evidence" value="ECO:0007669"/>
    <property type="project" value="InterPro"/>
</dbReference>
<dbReference type="Proteomes" id="UP000198832">
    <property type="component" value="Unassembled WGS sequence"/>
</dbReference>
<dbReference type="STRING" id="574651.SAMN04487968_11926"/>
<feature type="signal peptide" evidence="1">
    <location>
        <begin position="1"/>
        <end position="21"/>
    </location>
</feature>
<dbReference type="EMBL" id="FOLB01000019">
    <property type="protein sequence ID" value="SFC99654.1"/>
    <property type="molecule type" value="Genomic_DNA"/>
</dbReference>
<reference evidence="2 3" key="1">
    <citation type="submission" date="2016-10" db="EMBL/GenBank/DDBJ databases">
        <authorList>
            <person name="de Groot N.N."/>
        </authorList>
    </citation>
    <scope>NUCLEOTIDE SEQUENCE [LARGE SCALE GENOMIC DNA]</scope>
    <source>
        <strain evidence="2 3">CGMCC 1.7056</strain>
    </source>
</reference>